<evidence type="ECO:0000256" key="7">
    <source>
        <dbReference type="ARBA" id="ARBA00023033"/>
    </source>
</evidence>
<evidence type="ECO:0000256" key="1">
    <source>
        <dbReference type="ARBA" id="ARBA00001971"/>
    </source>
</evidence>
<evidence type="ECO:0000313" key="9">
    <source>
        <dbReference type="Proteomes" id="UP000241595"/>
    </source>
</evidence>
<feature type="non-terminal residue" evidence="8">
    <location>
        <position position="1"/>
    </location>
</feature>
<evidence type="ECO:0000256" key="6">
    <source>
        <dbReference type="ARBA" id="ARBA00023004"/>
    </source>
</evidence>
<dbReference type="SUPFAM" id="SSF48264">
    <property type="entry name" value="Cytochrome P450"/>
    <property type="match status" value="1"/>
</dbReference>
<dbReference type="InterPro" id="IPR002397">
    <property type="entry name" value="Cyt_P450_B"/>
</dbReference>
<dbReference type="GO" id="GO:0006707">
    <property type="term" value="P:cholesterol catabolic process"/>
    <property type="evidence" value="ECO:0007669"/>
    <property type="project" value="TreeGrafter"/>
</dbReference>
<proteinExistence type="inferred from homology"/>
<keyword evidence="9" id="KW-1185">Reference proteome</keyword>
<gene>
    <name evidence="8" type="ORF">MTAB308_2306</name>
</gene>
<sequence length="410" mass="45029">VTGTTIDLAEPAIWASRFPDDLFAELRARTPVFHQRLTDDVKSTVGREFWVCTKHADVARVHRDYESFTATRGPLIQDVPLFDAYPAIVSMDPPDHTIRRKVIARAFTPRAVAKLEDGIRDRARAMAAALRESGGGEFVDLAAGLPISVIGDIVGIPDADRPHVFGLIERVLKTAGAQMSVPDGDDLLPFMELFQYASALTAYKREHPVDDIWSALCTAEITAESGQSFLLPANELEIFFFILGLAGADTTRNALCDGLRAFVANPDQIAVYRSDPDARRTAVEEVIRYSTPIMFWVRGATRDVVLGGVTIPEGARVVTMLRSANRDEDVFEGPHRFDIRRDPNPHQSFGGGGAHHCLGAMLARAEVRAALDEVLLKSGVIEVGEPRMTLPDLCNNMTVYESLPVRLSHS</sequence>
<dbReference type="PRINTS" id="PR00359">
    <property type="entry name" value="BP450"/>
</dbReference>
<keyword evidence="4" id="KW-0479">Metal-binding</keyword>
<keyword evidence="6" id="KW-0408">Iron</keyword>
<keyword evidence="5" id="KW-0560">Oxidoreductase</keyword>
<dbReference type="InterPro" id="IPR001128">
    <property type="entry name" value="Cyt_P450"/>
</dbReference>
<evidence type="ECO:0000313" key="8">
    <source>
        <dbReference type="EMBL" id="SPM28819.1"/>
    </source>
</evidence>
<dbReference type="Gene3D" id="1.10.630.10">
    <property type="entry name" value="Cytochrome P450"/>
    <property type="match status" value="1"/>
</dbReference>
<dbReference type="AlphaFoldDB" id="A0A2U3NBE5"/>
<accession>A0A2U3NBE5</accession>
<dbReference type="Pfam" id="PF00067">
    <property type="entry name" value="p450"/>
    <property type="match status" value="1"/>
</dbReference>
<keyword evidence="7" id="KW-0503">Monooxygenase</keyword>
<dbReference type="STRING" id="1841859.GCA_900157385_02302"/>
<reference evidence="8 9" key="1">
    <citation type="submission" date="2017-01" db="EMBL/GenBank/DDBJ databases">
        <authorList>
            <consortium name="Urmite Genomes"/>
        </authorList>
    </citation>
    <scope>NUCLEOTIDE SEQUENCE [LARGE SCALE GENOMIC DNA]</scope>
    <source>
        <strain evidence="8 9">AB308</strain>
    </source>
</reference>
<organism evidence="8 9">
    <name type="scientific">Mycobacterium terramassiliense</name>
    <dbReference type="NCBI Taxonomy" id="1841859"/>
    <lineage>
        <taxon>Bacteria</taxon>
        <taxon>Bacillati</taxon>
        <taxon>Actinomycetota</taxon>
        <taxon>Actinomycetes</taxon>
        <taxon>Mycobacteriales</taxon>
        <taxon>Mycobacteriaceae</taxon>
        <taxon>Mycobacterium</taxon>
    </lineage>
</organism>
<dbReference type="InterPro" id="IPR036396">
    <property type="entry name" value="Cyt_P450_sf"/>
</dbReference>
<evidence type="ECO:0000256" key="4">
    <source>
        <dbReference type="ARBA" id="ARBA00022723"/>
    </source>
</evidence>
<comment type="cofactor">
    <cofactor evidence="1">
        <name>heme</name>
        <dbReference type="ChEBI" id="CHEBI:30413"/>
    </cofactor>
</comment>
<evidence type="ECO:0000256" key="5">
    <source>
        <dbReference type="ARBA" id="ARBA00023002"/>
    </source>
</evidence>
<dbReference type="GO" id="GO:0008395">
    <property type="term" value="F:steroid hydroxylase activity"/>
    <property type="evidence" value="ECO:0007669"/>
    <property type="project" value="TreeGrafter"/>
</dbReference>
<dbReference type="GO" id="GO:0005506">
    <property type="term" value="F:iron ion binding"/>
    <property type="evidence" value="ECO:0007669"/>
    <property type="project" value="InterPro"/>
</dbReference>
<dbReference type="Proteomes" id="UP000241595">
    <property type="component" value="Unassembled WGS sequence"/>
</dbReference>
<dbReference type="PANTHER" id="PTHR46696">
    <property type="entry name" value="P450, PUTATIVE (EUROFUNG)-RELATED"/>
    <property type="match status" value="1"/>
</dbReference>
<protein>
    <submittedName>
        <fullName evidence="8">Cytochrome P450</fullName>
    </submittedName>
</protein>
<keyword evidence="3" id="KW-0349">Heme</keyword>
<dbReference type="PANTHER" id="PTHR46696:SF4">
    <property type="entry name" value="BIOTIN BIOSYNTHESIS CYTOCHROME P450"/>
    <property type="match status" value="1"/>
</dbReference>
<dbReference type="EMBL" id="FTRV01000011">
    <property type="protein sequence ID" value="SPM28819.1"/>
    <property type="molecule type" value="Genomic_DNA"/>
</dbReference>
<comment type="similarity">
    <text evidence="2">Belongs to the cytochrome P450 family.</text>
</comment>
<name>A0A2U3NBE5_9MYCO</name>
<evidence type="ECO:0000256" key="2">
    <source>
        <dbReference type="ARBA" id="ARBA00010617"/>
    </source>
</evidence>
<dbReference type="GO" id="GO:0036199">
    <property type="term" value="F:cholest-4-en-3-one 26-monooxygenase activity"/>
    <property type="evidence" value="ECO:0007669"/>
    <property type="project" value="TreeGrafter"/>
</dbReference>
<evidence type="ECO:0000256" key="3">
    <source>
        <dbReference type="ARBA" id="ARBA00022617"/>
    </source>
</evidence>
<dbReference type="GO" id="GO:0020037">
    <property type="term" value="F:heme binding"/>
    <property type="evidence" value="ECO:0007669"/>
    <property type="project" value="InterPro"/>
</dbReference>